<proteinExistence type="predicted"/>
<dbReference type="InterPro" id="IPR003609">
    <property type="entry name" value="Pan_app"/>
</dbReference>
<evidence type="ECO:0000313" key="3">
    <source>
        <dbReference type="EMBL" id="KAF2498243.1"/>
    </source>
</evidence>
<dbReference type="Pfam" id="PF14295">
    <property type="entry name" value="PAN_4"/>
    <property type="match status" value="2"/>
</dbReference>
<name>A0A6A6R391_9PEZI</name>
<dbReference type="Gene3D" id="3.50.4.10">
    <property type="entry name" value="Hepatocyte Growth Factor"/>
    <property type="match status" value="2"/>
</dbReference>
<sequence length="210" mass="22316">MPQVILTKIAALLAIAPSLIAALPATSTPAALSCPVSDGQAYTIGADTYNIQCGTDYYGGDLAISWETSLENCIATCESTTGCIVVSYNGAACYMKNRNEGPQTNANIWSATKVIACPETDGTTYTAKDGSAYKIECSADRYGSDIGIAWVSDFPSCIESCEETDGCVDVSYRFGSPGPCYMKNSYEQVVRTDSGVWGAYRLDETTPTTQ</sequence>
<evidence type="ECO:0000256" key="1">
    <source>
        <dbReference type="SAM" id="SignalP"/>
    </source>
</evidence>
<feature type="domain" description="Apple" evidence="2">
    <location>
        <begin position="139"/>
        <end position="183"/>
    </location>
</feature>
<dbReference type="PANTHER" id="PTHR33946:SF4">
    <property type="entry name" value="COAGULATION FACTOR XI"/>
    <property type="match status" value="1"/>
</dbReference>
<dbReference type="Proteomes" id="UP000799750">
    <property type="component" value="Unassembled WGS sequence"/>
</dbReference>
<dbReference type="AlphaFoldDB" id="A0A6A6R391"/>
<accession>A0A6A6R391</accession>
<evidence type="ECO:0000259" key="2">
    <source>
        <dbReference type="Pfam" id="PF14295"/>
    </source>
</evidence>
<feature type="signal peptide" evidence="1">
    <location>
        <begin position="1"/>
        <end position="22"/>
    </location>
</feature>
<protein>
    <recommendedName>
        <fullName evidence="2">Apple domain-containing protein</fullName>
    </recommendedName>
</protein>
<reference evidence="3" key="1">
    <citation type="journal article" date="2020" name="Stud. Mycol.">
        <title>101 Dothideomycetes genomes: a test case for predicting lifestyles and emergence of pathogens.</title>
        <authorList>
            <person name="Haridas S."/>
            <person name="Albert R."/>
            <person name="Binder M."/>
            <person name="Bloem J."/>
            <person name="Labutti K."/>
            <person name="Salamov A."/>
            <person name="Andreopoulos B."/>
            <person name="Baker S."/>
            <person name="Barry K."/>
            <person name="Bills G."/>
            <person name="Bluhm B."/>
            <person name="Cannon C."/>
            <person name="Castanera R."/>
            <person name="Culley D."/>
            <person name="Daum C."/>
            <person name="Ezra D."/>
            <person name="Gonzalez J."/>
            <person name="Henrissat B."/>
            <person name="Kuo A."/>
            <person name="Liang C."/>
            <person name="Lipzen A."/>
            <person name="Lutzoni F."/>
            <person name="Magnuson J."/>
            <person name="Mondo S."/>
            <person name="Nolan M."/>
            <person name="Ohm R."/>
            <person name="Pangilinan J."/>
            <person name="Park H.-J."/>
            <person name="Ramirez L."/>
            <person name="Alfaro M."/>
            <person name="Sun H."/>
            <person name="Tritt A."/>
            <person name="Yoshinaga Y."/>
            <person name="Zwiers L.-H."/>
            <person name="Turgeon B."/>
            <person name="Goodwin S."/>
            <person name="Spatafora J."/>
            <person name="Crous P."/>
            <person name="Grigoriev I."/>
        </authorList>
    </citation>
    <scope>NUCLEOTIDE SEQUENCE</scope>
    <source>
        <strain evidence="3">CBS 269.34</strain>
    </source>
</reference>
<feature type="chain" id="PRO_5025482192" description="Apple domain-containing protein" evidence="1">
    <location>
        <begin position="23"/>
        <end position="210"/>
    </location>
</feature>
<feature type="domain" description="Apple" evidence="2">
    <location>
        <begin position="55"/>
        <end position="96"/>
    </location>
</feature>
<evidence type="ECO:0000313" key="4">
    <source>
        <dbReference type="Proteomes" id="UP000799750"/>
    </source>
</evidence>
<gene>
    <name evidence="3" type="ORF">BU16DRAFT_536302</name>
</gene>
<keyword evidence="1" id="KW-0732">Signal</keyword>
<dbReference type="EMBL" id="MU004185">
    <property type="protein sequence ID" value="KAF2498243.1"/>
    <property type="molecule type" value="Genomic_DNA"/>
</dbReference>
<organism evidence="3 4">
    <name type="scientific">Lophium mytilinum</name>
    <dbReference type="NCBI Taxonomy" id="390894"/>
    <lineage>
        <taxon>Eukaryota</taxon>
        <taxon>Fungi</taxon>
        <taxon>Dikarya</taxon>
        <taxon>Ascomycota</taxon>
        <taxon>Pezizomycotina</taxon>
        <taxon>Dothideomycetes</taxon>
        <taxon>Pleosporomycetidae</taxon>
        <taxon>Mytilinidiales</taxon>
        <taxon>Mytilinidiaceae</taxon>
        <taxon>Lophium</taxon>
    </lineage>
</organism>
<keyword evidence="4" id="KW-1185">Reference proteome</keyword>
<dbReference type="PANTHER" id="PTHR33946">
    <property type="match status" value="1"/>
</dbReference>
<dbReference type="OrthoDB" id="160645at2759"/>